<evidence type="ECO:0000259" key="8">
    <source>
        <dbReference type="Pfam" id="PF22916"/>
    </source>
</evidence>
<dbReference type="InterPro" id="IPR053940">
    <property type="entry name" value="UTP25_NTPase-like"/>
</dbReference>
<evidence type="ECO:0000256" key="3">
    <source>
        <dbReference type="ARBA" id="ARBA00023242"/>
    </source>
</evidence>
<dbReference type="GO" id="GO:0005730">
    <property type="term" value="C:nucleolus"/>
    <property type="evidence" value="ECO:0007669"/>
    <property type="project" value="UniProtKB-SubCell"/>
</dbReference>
<keyword evidence="3" id="KW-0539">Nucleus</keyword>
<dbReference type="InterPro" id="IPR010678">
    <property type="entry name" value="UTP25"/>
</dbReference>
<feature type="region of interest" description="Disordered" evidence="6">
    <location>
        <begin position="59"/>
        <end position="127"/>
    </location>
</feature>
<dbReference type="AlphaFoldDB" id="A0ABD0SIF3"/>
<dbReference type="InterPro" id="IPR027417">
    <property type="entry name" value="P-loop_NTPase"/>
</dbReference>
<evidence type="ECO:0000256" key="5">
    <source>
        <dbReference type="ARBA" id="ARBA00032325"/>
    </source>
</evidence>
<organism evidence="9 10">
    <name type="scientific">Loxostege sticticalis</name>
    <name type="common">Beet webworm moth</name>
    <dbReference type="NCBI Taxonomy" id="481309"/>
    <lineage>
        <taxon>Eukaryota</taxon>
        <taxon>Metazoa</taxon>
        <taxon>Ecdysozoa</taxon>
        <taxon>Arthropoda</taxon>
        <taxon>Hexapoda</taxon>
        <taxon>Insecta</taxon>
        <taxon>Pterygota</taxon>
        <taxon>Neoptera</taxon>
        <taxon>Endopterygota</taxon>
        <taxon>Lepidoptera</taxon>
        <taxon>Glossata</taxon>
        <taxon>Ditrysia</taxon>
        <taxon>Pyraloidea</taxon>
        <taxon>Crambidae</taxon>
        <taxon>Pyraustinae</taxon>
        <taxon>Loxostege</taxon>
    </lineage>
</organism>
<feature type="domain" description="UTP25 NTP hydrolase-like" evidence="8">
    <location>
        <begin position="279"/>
        <end position="541"/>
    </location>
</feature>
<feature type="domain" description="UTP25 C-terminal" evidence="7">
    <location>
        <begin position="551"/>
        <end position="737"/>
    </location>
</feature>
<dbReference type="InterPro" id="IPR053939">
    <property type="entry name" value="UTP25_C"/>
</dbReference>
<dbReference type="Proteomes" id="UP001549921">
    <property type="component" value="Unassembled WGS sequence"/>
</dbReference>
<evidence type="ECO:0000256" key="6">
    <source>
        <dbReference type="SAM" id="MobiDB-lite"/>
    </source>
</evidence>
<comment type="similarity">
    <text evidence="2">Belongs to the UTP25 family.</text>
</comment>
<feature type="compositionally biased region" description="Basic and acidic residues" evidence="6">
    <location>
        <begin position="90"/>
        <end position="101"/>
    </location>
</feature>
<evidence type="ECO:0000256" key="4">
    <source>
        <dbReference type="ARBA" id="ARBA00024421"/>
    </source>
</evidence>
<evidence type="ECO:0000259" key="7">
    <source>
        <dbReference type="Pfam" id="PF06862"/>
    </source>
</evidence>
<feature type="region of interest" description="Disordered" evidence="6">
    <location>
        <begin position="1"/>
        <end position="38"/>
    </location>
</feature>
<sequence>MKKGKKFFGKRNNNGIKSITKKKRGAFPGNDNRNKKALFNRYKNKQKVEDELAKKKHMEKKLLDEQVNYSESEEEEDTYGQLISCFSKSTNEKVESEKDSDSELSDNASVNSDNPIDDRTDINVENQEVDMDEYDNKVIEDEDLENDPDTMDDPFTKHLHYDLGDELLVSLSNTPPTVEQTVKTWPVLGNLNIVIPKPVIAVTNKKKSKISIVEEKLYASSGTVPQTFCNVDFKKLHLKTQIHGNIVSANKKNLIKRDLELTEVFTPLQKELFAIINNYQDLYYPQRNFSNADEIRYTYCLHVVNHMLKTRTKILHHNAKISRKSDLTEEYRDQGLVRPKVLIMVPFKDAAYRVVKTIMDILVPKEAGQVVNKNRFEEDFTGGELIMPKKNPKPEDYELLFSGNTEDTFRLGMTLTKKTLKLYTDFYSSDIIVASPLGLRMLVGAEGEEERDFDFLASIEVLIMDQTDVFLMQNWDHLLHVLDHFHLQPKKTHGTDFSRVRMWSVNGWSKFYRQTLVFSSVSLPEIKSVINRKCHNYAGKVIVSNSVENGSIQQVILQIPQIFHRFKADNPLASADARFEYFIKEILPKQKDTLMSHTLIYVPSYFDYVRIRNYFKKEDISFVQICEYSKDSKIARARDMFFHTEAHFLLYSERVHFFRRFRIKGIRHIIFYQPPTYPHFYSEMCNLMQESNQNKYGGSECNMTVTVLYSRWDLERAAGVLGAARLAAAVHSARDTHMYMTGASD</sequence>
<comment type="caution">
    <text evidence="9">The sequence shown here is derived from an EMBL/GenBank/DDBJ whole genome shotgun (WGS) entry which is preliminary data.</text>
</comment>
<dbReference type="Gene3D" id="3.40.50.300">
    <property type="entry name" value="P-loop containing nucleotide triphosphate hydrolases"/>
    <property type="match status" value="1"/>
</dbReference>
<evidence type="ECO:0000313" key="9">
    <source>
        <dbReference type="EMBL" id="KAL0819605.1"/>
    </source>
</evidence>
<evidence type="ECO:0000256" key="1">
    <source>
        <dbReference type="ARBA" id="ARBA00004604"/>
    </source>
</evidence>
<protein>
    <recommendedName>
        <fullName evidence="4">U3 small nucleolar RNA-associated protein 25 homolog</fullName>
    </recommendedName>
    <alternativeName>
        <fullName evidence="5">UTP25 small subunit processor component</fullName>
    </alternativeName>
</protein>
<dbReference type="Pfam" id="PF06862">
    <property type="entry name" value="Utp25_C"/>
    <property type="match status" value="1"/>
</dbReference>
<gene>
    <name evidence="9" type="ORF">ABMA28_007690</name>
</gene>
<evidence type="ECO:0000256" key="2">
    <source>
        <dbReference type="ARBA" id="ARBA00009223"/>
    </source>
</evidence>
<reference evidence="9 10" key="1">
    <citation type="submission" date="2024-06" db="EMBL/GenBank/DDBJ databases">
        <title>A chromosome-level genome assembly of beet webworm, Loxostege sticticalis.</title>
        <authorList>
            <person name="Zhang Y."/>
        </authorList>
    </citation>
    <scope>NUCLEOTIDE SEQUENCE [LARGE SCALE GENOMIC DNA]</scope>
    <source>
        <strain evidence="9">AQ028</strain>
        <tissue evidence="9">Male pupae</tissue>
    </source>
</reference>
<dbReference type="EMBL" id="JBEDNZ010000020">
    <property type="protein sequence ID" value="KAL0819605.1"/>
    <property type="molecule type" value="Genomic_DNA"/>
</dbReference>
<dbReference type="PANTHER" id="PTHR12933">
    <property type="entry name" value="ORF PROTEIN-RELATED"/>
    <property type="match status" value="1"/>
</dbReference>
<proteinExistence type="inferred from homology"/>
<dbReference type="Pfam" id="PF22916">
    <property type="entry name" value="UTP25_NTPase-like"/>
    <property type="match status" value="1"/>
</dbReference>
<comment type="subcellular location">
    <subcellularLocation>
        <location evidence="1">Nucleus</location>
        <location evidence="1">Nucleolus</location>
    </subcellularLocation>
</comment>
<name>A0ABD0SIF3_LOXSC</name>
<accession>A0ABD0SIF3</accession>
<dbReference type="PANTHER" id="PTHR12933:SF0">
    <property type="entry name" value="U3 SMALL NUCLEOLAR RNA-ASSOCIATED PROTEIN 25 HOMOLOG"/>
    <property type="match status" value="1"/>
</dbReference>
<evidence type="ECO:0000313" key="10">
    <source>
        <dbReference type="Proteomes" id="UP001549921"/>
    </source>
</evidence>